<organism evidence="2 3">
    <name type="scientific">Knipowitschia caucasica</name>
    <name type="common">Caucasian dwarf goby</name>
    <name type="synonym">Pomatoschistus caucasicus</name>
    <dbReference type="NCBI Taxonomy" id="637954"/>
    <lineage>
        <taxon>Eukaryota</taxon>
        <taxon>Metazoa</taxon>
        <taxon>Chordata</taxon>
        <taxon>Craniata</taxon>
        <taxon>Vertebrata</taxon>
        <taxon>Euteleostomi</taxon>
        <taxon>Actinopterygii</taxon>
        <taxon>Neopterygii</taxon>
        <taxon>Teleostei</taxon>
        <taxon>Neoteleostei</taxon>
        <taxon>Acanthomorphata</taxon>
        <taxon>Gobiaria</taxon>
        <taxon>Gobiiformes</taxon>
        <taxon>Gobioidei</taxon>
        <taxon>Gobiidae</taxon>
        <taxon>Gobiinae</taxon>
        <taxon>Knipowitschia</taxon>
    </lineage>
</organism>
<accession>A0AAV2LUX1</accession>
<evidence type="ECO:0000313" key="3">
    <source>
        <dbReference type="Proteomes" id="UP001497482"/>
    </source>
</evidence>
<gene>
    <name evidence="2" type="ORF">KC01_LOCUS32166</name>
</gene>
<sequence>MYEVEIKVRGGGSFEVFLCNTTKRFKELTVEDLWDKVQQEKERYNSENYRLLFEGSILDEDDSLYESGIRNGSVIILESVRREPSLSGTLCIRRNSMDRLADFDVCVLQ</sequence>
<evidence type="ECO:0000313" key="2">
    <source>
        <dbReference type="EMBL" id="CAL1604695.1"/>
    </source>
</evidence>
<dbReference type="Pfam" id="PF00240">
    <property type="entry name" value="ubiquitin"/>
    <property type="match status" value="1"/>
</dbReference>
<dbReference type="Gene3D" id="3.10.20.90">
    <property type="entry name" value="Phosphatidylinositol 3-kinase Catalytic Subunit, Chain A, domain 1"/>
    <property type="match status" value="1"/>
</dbReference>
<dbReference type="InterPro" id="IPR000626">
    <property type="entry name" value="Ubiquitin-like_dom"/>
</dbReference>
<dbReference type="Proteomes" id="UP001497482">
    <property type="component" value="Chromosome 4"/>
</dbReference>
<dbReference type="CDD" id="cd17039">
    <property type="entry name" value="Ubl_ubiquitin_like"/>
    <property type="match status" value="1"/>
</dbReference>
<dbReference type="SUPFAM" id="SSF54236">
    <property type="entry name" value="Ubiquitin-like"/>
    <property type="match status" value="1"/>
</dbReference>
<proteinExistence type="predicted"/>
<protein>
    <recommendedName>
        <fullName evidence="1">Ubiquitin-like domain-containing protein</fullName>
    </recommendedName>
</protein>
<dbReference type="AlphaFoldDB" id="A0AAV2LUX1"/>
<keyword evidence="3" id="KW-1185">Reference proteome</keyword>
<dbReference type="PROSITE" id="PS50053">
    <property type="entry name" value="UBIQUITIN_2"/>
    <property type="match status" value="1"/>
</dbReference>
<reference evidence="2 3" key="1">
    <citation type="submission" date="2024-04" db="EMBL/GenBank/DDBJ databases">
        <authorList>
            <person name="Waldvogel A.-M."/>
            <person name="Schoenle A."/>
        </authorList>
    </citation>
    <scope>NUCLEOTIDE SEQUENCE [LARGE SCALE GENOMIC DNA]</scope>
</reference>
<evidence type="ECO:0000259" key="1">
    <source>
        <dbReference type="PROSITE" id="PS50053"/>
    </source>
</evidence>
<dbReference type="EMBL" id="OZ035826">
    <property type="protein sequence ID" value="CAL1604695.1"/>
    <property type="molecule type" value="Genomic_DNA"/>
</dbReference>
<name>A0AAV2LUX1_KNICA</name>
<feature type="domain" description="Ubiquitin-like" evidence="1">
    <location>
        <begin position="2"/>
        <end position="77"/>
    </location>
</feature>
<dbReference type="InterPro" id="IPR029071">
    <property type="entry name" value="Ubiquitin-like_domsf"/>
</dbReference>